<dbReference type="SUPFAM" id="SSF51261">
    <property type="entry name" value="Duplicated hybrid motif"/>
    <property type="match status" value="1"/>
</dbReference>
<evidence type="ECO:0000256" key="1">
    <source>
        <dbReference type="SAM" id="SignalP"/>
    </source>
</evidence>
<feature type="domain" description="M23ase beta-sheet core" evidence="2">
    <location>
        <begin position="201"/>
        <end position="298"/>
    </location>
</feature>
<feature type="domain" description="SH3b" evidence="3">
    <location>
        <begin position="330"/>
        <end position="379"/>
    </location>
</feature>
<dbReference type="Gene3D" id="2.30.30.40">
    <property type="entry name" value="SH3 Domains"/>
    <property type="match status" value="1"/>
</dbReference>
<dbReference type="PROSITE" id="PS51257">
    <property type="entry name" value="PROKAR_LIPOPROTEIN"/>
    <property type="match status" value="1"/>
</dbReference>
<keyword evidence="5" id="KW-1185">Reference proteome</keyword>
<dbReference type="CDD" id="cd12797">
    <property type="entry name" value="M23_peptidase"/>
    <property type="match status" value="1"/>
</dbReference>
<evidence type="ECO:0000313" key="5">
    <source>
        <dbReference type="Proteomes" id="UP001161325"/>
    </source>
</evidence>
<dbReference type="Gene3D" id="2.70.70.10">
    <property type="entry name" value="Glucose Permease (Domain IIA)"/>
    <property type="match status" value="1"/>
</dbReference>
<dbReference type="Pfam" id="PF01551">
    <property type="entry name" value="Peptidase_M23"/>
    <property type="match status" value="1"/>
</dbReference>
<accession>A0AA37QC97</accession>
<dbReference type="PANTHER" id="PTHR21666">
    <property type="entry name" value="PEPTIDASE-RELATED"/>
    <property type="match status" value="1"/>
</dbReference>
<comment type="caution">
    <text evidence="4">The sequence shown here is derived from an EMBL/GenBank/DDBJ whole genome shotgun (WGS) entry which is preliminary data.</text>
</comment>
<dbReference type="InterPro" id="IPR011055">
    <property type="entry name" value="Dup_hybrid_motif"/>
</dbReference>
<feature type="chain" id="PRO_5041383880" description="Murein DD-endopeptidase MepM" evidence="1">
    <location>
        <begin position="17"/>
        <end position="446"/>
    </location>
</feature>
<keyword evidence="1" id="KW-0732">Signal</keyword>
<feature type="signal peptide" evidence="1">
    <location>
        <begin position="1"/>
        <end position="16"/>
    </location>
</feature>
<dbReference type="PANTHER" id="PTHR21666:SF268">
    <property type="entry name" value="PEPTIDASE M23 DOMAIN-CONTAINING PROTEIN"/>
    <property type="match status" value="1"/>
</dbReference>
<dbReference type="EMBL" id="BRXS01000005">
    <property type="protein sequence ID" value="GLC27106.1"/>
    <property type="molecule type" value="Genomic_DNA"/>
</dbReference>
<dbReference type="GO" id="GO:0004222">
    <property type="term" value="F:metalloendopeptidase activity"/>
    <property type="evidence" value="ECO:0007669"/>
    <property type="project" value="TreeGrafter"/>
</dbReference>
<evidence type="ECO:0000259" key="2">
    <source>
        <dbReference type="Pfam" id="PF01551"/>
    </source>
</evidence>
<evidence type="ECO:0000313" key="4">
    <source>
        <dbReference type="EMBL" id="GLC27106.1"/>
    </source>
</evidence>
<reference evidence="4" key="1">
    <citation type="submission" date="2022-08" db="EMBL/GenBank/DDBJ databases">
        <title>Draft genome sequencing of Roseisolibacter agri AW1220.</title>
        <authorList>
            <person name="Tobiishi Y."/>
            <person name="Tonouchi A."/>
        </authorList>
    </citation>
    <scope>NUCLEOTIDE SEQUENCE</scope>
    <source>
        <strain evidence="4">AW1220</strain>
    </source>
</reference>
<name>A0AA37QC97_9BACT</name>
<evidence type="ECO:0008006" key="6">
    <source>
        <dbReference type="Google" id="ProtNLM"/>
    </source>
</evidence>
<organism evidence="4 5">
    <name type="scientific">Roseisolibacter agri</name>
    <dbReference type="NCBI Taxonomy" id="2014610"/>
    <lineage>
        <taxon>Bacteria</taxon>
        <taxon>Pseudomonadati</taxon>
        <taxon>Gemmatimonadota</taxon>
        <taxon>Gemmatimonadia</taxon>
        <taxon>Gemmatimonadales</taxon>
        <taxon>Gemmatimonadaceae</taxon>
        <taxon>Roseisolibacter</taxon>
    </lineage>
</organism>
<dbReference type="AlphaFoldDB" id="A0AA37QC97"/>
<dbReference type="InterPro" id="IPR016047">
    <property type="entry name" value="M23ase_b-sheet_dom"/>
</dbReference>
<evidence type="ECO:0000259" key="3">
    <source>
        <dbReference type="Pfam" id="PF08239"/>
    </source>
</evidence>
<sequence length="446" mass="47556">MSVIRPLALVSLLALAACGPGALREQLEPRPPREAYVRQLQAADLHRTAVGRDWLAAGDRALAAPAVAALPLREQGAFAAEQPGAVAWRVAPRRGQRLTVRVEAAADSGTRLFSELYAVPADTARAPRLLESADSLATSYTLEADEDGTTYVLRLQPELLRAVRWSVTFETGPSLAFPVDGRDSRAVRSVWGATRDGGARSHEGIDIFAPRGTPVLAGSDGVAWAGENRLGGTVVFLRDTRRGQSLYYAHLDRHAVATGARVRTGDTLGFVGNTGNARTTAPHLHFGVYRRGEGAIDPYPFVDTRVTAAARPGRDTTLVGRLARTTREDAALRAGPGERAARVRAVPRQTVVAVEGASAGWLRVRLPDRTTGYLAAGALEPADRPVAREQVAAAAPVRARPDPAAPDVGLVAAPVEAPVYGRFGRYVLVEVDGRRGWLERPAARAD</sequence>
<gene>
    <name evidence="4" type="ORF">rosag_36190</name>
</gene>
<proteinExistence type="predicted"/>
<dbReference type="InterPro" id="IPR050570">
    <property type="entry name" value="Cell_wall_metabolism_enzyme"/>
</dbReference>
<protein>
    <recommendedName>
        <fullName evidence="6">Murein DD-endopeptidase MepM</fullName>
    </recommendedName>
</protein>
<dbReference type="Pfam" id="PF08239">
    <property type="entry name" value="SH3_3"/>
    <property type="match status" value="1"/>
</dbReference>
<dbReference type="InterPro" id="IPR003646">
    <property type="entry name" value="SH3-like_bac-type"/>
</dbReference>
<dbReference type="Proteomes" id="UP001161325">
    <property type="component" value="Unassembled WGS sequence"/>
</dbReference>